<organism evidence="1">
    <name type="scientific">hydrothermal vent metagenome</name>
    <dbReference type="NCBI Taxonomy" id="652676"/>
    <lineage>
        <taxon>unclassified sequences</taxon>
        <taxon>metagenomes</taxon>
        <taxon>ecological metagenomes</taxon>
    </lineage>
</organism>
<sequence length="159" mass="17277">MRNFSLSVLKEKGFGNLSPGCSSIAEKSIVELSILAHVPVLSLPIRSPASFLSDAERPTLGSSPKRPAFFCTSPIWITPFKKVPLVMITFGAKYSFKSSVFTPLISLSSTISDVTVSCARSKFGVCKMVLRAITLYLSISICALEPRTAGPLDWFKILN</sequence>
<protein>
    <submittedName>
        <fullName evidence="1">Uncharacterized protein</fullName>
    </submittedName>
</protein>
<reference evidence="1" key="1">
    <citation type="submission" date="2016-10" db="EMBL/GenBank/DDBJ databases">
        <authorList>
            <person name="de Groot N.N."/>
        </authorList>
    </citation>
    <scope>NUCLEOTIDE SEQUENCE</scope>
</reference>
<accession>A0A1W1B9G3</accession>
<dbReference type="AlphaFoldDB" id="A0A1W1B9G3"/>
<dbReference type="EMBL" id="FPHE01000002">
    <property type="protein sequence ID" value="SFV50193.1"/>
    <property type="molecule type" value="Genomic_DNA"/>
</dbReference>
<name>A0A1W1B9G3_9ZZZZ</name>
<evidence type="ECO:0000313" key="1">
    <source>
        <dbReference type="EMBL" id="SFV50193.1"/>
    </source>
</evidence>
<proteinExistence type="predicted"/>
<gene>
    <name evidence="1" type="ORF">MNB_SV-12-1836</name>
</gene>